<accession>A0A8R1Z0Y0</accession>
<reference evidence="2" key="1">
    <citation type="journal article" date="2008" name="Nat. Genet.">
        <title>The Pristionchus pacificus genome provides a unique perspective on nematode lifestyle and parasitism.</title>
        <authorList>
            <person name="Dieterich C."/>
            <person name="Clifton S.W."/>
            <person name="Schuster L.N."/>
            <person name="Chinwalla A."/>
            <person name="Delehaunty K."/>
            <person name="Dinkelacker I."/>
            <person name="Fulton L."/>
            <person name="Fulton R."/>
            <person name="Godfrey J."/>
            <person name="Minx P."/>
            <person name="Mitreva M."/>
            <person name="Roeseler W."/>
            <person name="Tian H."/>
            <person name="Witte H."/>
            <person name="Yang S.P."/>
            <person name="Wilson R.K."/>
            <person name="Sommer R.J."/>
        </authorList>
    </citation>
    <scope>NUCLEOTIDE SEQUENCE [LARGE SCALE GENOMIC DNA]</scope>
    <source>
        <strain evidence="2">PS312</strain>
    </source>
</reference>
<protein>
    <submittedName>
        <fullName evidence="1">Uncharacterized protein</fullName>
    </submittedName>
</protein>
<sequence length="284" mass="32339">MLLPLFLIAYIRSTTSSPIEQVNLANETTTKKPSGAVILISVQSHKRVSYTDGEDDGLLSDDYYEEYENNEDAVPTTSVPGFITTAVSGITRVCSCEEAAACRKRSLDEINWCMRTCEDHLQEYGNQTESYLDCFLKNPTSVSEAEDCLFAELKEHCTTPDETLFLEWKKPSEVKYASDPHHTIKRDLLWNRAEKKYNHIQHFLHCTKHCVHKQLHKCTSTKGCVVRLPKHEIIAAKMRECTKKNTKIAQSLLVTCHCLAWQNNVTQLRGSCVVIGNQYYVDRA</sequence>
<proteinExistence type="predicted"/>
<evidence type="ECO:0000313" key="2">
    <source>
        <dbReference type="Proteomes" id="UP000005239"/>
    </source>
</evidence>
<evidence type="ECO:0000313" key="1">
    <source>
        <dbReference type="EnsemblMetazoa" id="PPA42781.1"/>
    </source>
</evidence>
<dbReference type="OrthoDB" id="5896572at2759"/>
<name>A0A2A6BHR5_PRIPA</name>
<dbReference type="Proteomes" id="UP000005239">
    <property type="component" value="Unassembled WGS sequence"/>
</dbReference>
<dbReference type="EnsemblMetazoa" id="PPA42781.1">
    <property type="protein sequence ID" value="PPA42781.1"/>
    <property type="gene ID" value="WBGene00281150"/>
</dbReference>
<dbReference type="PANTHER" id="PTHR34401">
    <property type="entry name" value="PROTEIN CBG12388-RELATED"/>
    <property type="match status" value="1"/>
</dbReference>
<keyword evidence="2" id="KW-1185">Reference proteome</keyword>
<dbReference type="AlphaFoldDB" id="A0A2A6BHR5"/>
<dbReference type="PANTHER" id="PTHR34401:SF6">
    <property type="entry name" value="DUF19 DOMAIN-CONTAINING PROTEIN"/>
    <property type="match status" value="1"/>
</dbReference>
<organism evidence="1 2">
    <name type="scientific">Pristionchus pacificus</name>
    <name type="common">Parasitic nematode worm</name>
    <dbReference type="NCBI Taxonomy" id="54126"/>
    <lineage>
        <taxon>Eukaryota</taxon>
        <taxon>Metazoa</taxon>
        <taxon>Ecdysozoa</taxon>
        <taxon>Nematoda</taxon>
        <taxon>Chromadorea</taxon>
        <taxon>Rhabditida</taxon>
        <taxon>Rhabditina</taxon>
        <taxon>Diplogasteromorpha</taxon>
        <taxon>Diplogasteroidea</taxon>
        <taxon>Neodiplogasteridae</taxon>
        <taxon>Pristionchus</taxon>
    </lineage>
</organism>
<gene>
    <name evidence="1" type="primary">WBGene00281150</name>
</gene>
<reference evidence="1" key="2">
    <citation type="submission" date="2022-06" db="UniProtKB">
        <authorList>
            <consortium name="EnsemblMetazoa"/>
        </authorList>
    </citation>
    <scope>IDENTIFICATION</scope>
    <source>
        <strain evidence="1">PS312</strain>
    </source>
</reference>
<accession>A0A2A6BHR5</accession>